<accession>A0A1J8QHC2</accession>
<evidence type="ECO:0000256" key="5">
    <source>
        <dbReference type="ARBA" id="ARBA00022692"/>
    </source>
</evidence>
<dbReference type="InterPro" id="IPR044851">
    <property type="entry name" value="Wax_synthase"/>
</dbReference>
<organism evidence="11 12">
    <name type="scientific">Rhizopogon vesiculosus</name>
    <dbReference type="NCBI Taxonomy" id="180088"/>
    <lineage>
        <taxon>Eukaryota</taxon>
        <taxon>Fungi</taxon>
        <taxon>Dikarya</taxon>
        <taxon>Basidiomycota</taxon>
        <taxon>Agaricomycotina</taxon>
        <taxon>Agaricomycetes</taxon>
        <taxon>Agaricomycetidae</taxon>
        <taxon>Boletales</taxon>
        <taxon>Suillineae</taxon>
        <taxon>Rhizopogonaceae</taxon>
        <taxon>Rhizopogon</taxon>
    </lineage>
</organism>
<evidence type="ECO:0000259" key="10">
    <source>
        <dbReference type="Pfam" id="PF13813"/>
    </source>
</evidence>
<keyword evidence="4" id="KW-0808">Transferase</keyword>
<dbReference type="AlphaFoldDB" id="A0A1J8QHC2"/>
<evidence type="ECO:0000313" key="12">
    <source>
        <dbReference type="Proteomes" id="UP000183567"/>
    </source>
</evidence>
<dbReference type="Pfam" id="PF13813">
    <property type="entry name" value="MBOAT_2"/>
    <property type="match status" value="1"/>
</dbReference>
<feature type="compositionally biased region" description="Low complexity" evidence="8">
    <location>
        <begin position="188"/>
        <end position="204"/>
    </location>
</feature>
<sequence length="693" mass="77515">MIPKFANPHSRSQDFELVSRAQLRFDTNELADTEGVSDVELVISKRKLHELLLSDFGESLSSASGHAPRKKKRCKGYGTTAPDAEDCVISFRLLSSTGGPRIISTAPKPPPPSKTKPPDYEDNPMQADERMIHAQSVAVDSAWLEAQSQRRFEPRIQDDQKLVRVRGTLPDPYPAVMVTECHRHQTARRQTSTSSSPGTSNSPQSLRATCTILPVDHLGGSQLHHEGRAKIKRKRSYERPPPAYWRPDSNQRGKCMGYALGYPGSWSVRYEGDPRKRCMVVLSGLLTPQDRVAVSASTFSKFFLPAFVSYWTMGVLVQRKRTAVMRFALLPVVLLCAYRANVTLDFSFGIPDHRTQNQSLAFAMFTVSMRSTAWAFAKKPYKRNTSPDKTSNCDTSLTSTRNHSTDVDDTPLSAAIWNAWDLSVNLRGIGWDWSEGLQIPKSSYGTQSTPEFLLRTLVKLLFYAVALDALSGFTRDFSPETFGSLKGGTIFDASLPPLSRYTRSSIITFFSGWTAYLAIELVYQMHALQFVLLFGQGPSQWPPLFDAPWFSTSLTSLWGHKWHQLFREGFKSIGVRPLSYLLGRTGGVMGAFLASGALHYVGLQAMGRGGHPVVVFGFFIMQGVGVILEGSWKRCTGLRVNGWLGLVWTWFWIIFWANFMVDAWARVGLVASKFFPDNYRPAILLAEFLKSLL</sequence>
<evidence type="ECO:0000256" key="1">
    <source>
        <dbReference type="ARBA" id="ARBA00004141"/>
    </source>
</evidence>
<evidence type="ECO:0000256" key="6">
    <source>
        <dbReference type="ARBA" id="ARBA00022989"/>
    </source>
</evidence>
<comment type="subcellular location">
    <subcellularLocation>
        <location evidence="1">Membrane</location>
        <topology evidence="1">Multi-pass membrane protein</topology>
    </subcellularLocation>
</comment>
<comment type="pathway">
    <text evidence="2">Secondary metabolite biosynthesis.</text>
</comment>
<keyword evidence="12" id="KW-1185">Reference proteome</keyword>
<comment type="caution">
    <text evidence="11">The sequence shown here is derived from an EMBL/GenBank/DDBJ whole genome shotgun (WGS) entry which is preliminary data.</text>
</comment>
<evidence type="ECO:0000256" key="9">
    <source>
        <dbReference type="SAM" id="Phobius"/>
    </source>
</evidence>
<feature type="region of interest" description="Disordered" evidence="8">
    <location>
        <begin position="184"/>
        <end position="204"/>
    </location>
</feature>
<keyword evidence="6 9" id="KW-1133">Transmembrane helix</keyword>
<dbReference type="OrthoDB" id="1077582at2759"/>
<dbReference type="GO" id="GO:0006629">
    <property type="term" value="P:lipid metabolic process"/>
    <property type="evidence" value="ECO:0007669"/>
    <property type="project" value="InterPro"/>
</dbReference>
<feature type="domain" description="Wax synthase" evidence="10">
    <location>
        <begin position="541"/>
        <end position="620"/>
    </location>
</feature>
<evidence type="ECO:0000256" key="8">
    <source>
        <dbReference type="SAM" id="MobiDB-lite"/>
    </source>
</evidence>
<proteinExistence type="inferred from homology"/>
<feature type="transmembrane region" description="Helical" evidence="9">
    <location>
        <begin position="609"/>
        <end position="628"/>
    </location>
</feature>
<gene>
    <name evidence="11" type="ORF">AZE42_02379</name>
</gene>
<dbReference type="PANTHER" id="PTHR31595:SF57">
    <property type="entry name" value="OS04G0481900 PROTEIN"/>
    <property type="match status" value="1"/>
</dbReference>
<comment type="similarity">
    <text evidence="3">Belongs to the wax synthase family.</text>
</comment>
<feature type="transmembrane region" description="Helical" evidence="9">
    <location>
        <begin position="581"/>
        <end position="603"/>
    </location>
</feature>
<evidence type="ECO:0000256" key="7">
    <source>
        <dbReference type="ARBA" id="ARBA00023136"/>
    </source>
</evidence>
<dbReference type="Proteomes" id="UP000183567">
    <property type="component" value="Unassembled WGS sequence"/>
</dbReference>
<feature type="region of interest" description="Disordered" evidence="8">
    <location>
        <begin position="98"/>
        <end position="123"/>
    </location>
</feature>
<evidence type="ECO:0000256" key="4">
    <source>
        <dbReference type="ARBA" id="ARBA00022679"/>
    </source>
</evidence>
<dbReference type="STRING" id="180088.A0A1J8QHC2"/>
<protein>
    <recommendedName>
        <fullName evidence="10">Wax synthase domain-containing protein</fullName>
    </recommendedName>
</protein>
<evidence type="ECO:0000313" key="11">
    <source>
        <dbReference type="EMBL" id="OJA11132.1"/>
    </source>
</evidence>
<keyword evidence="7 9" id="KW-0472">Membrane</keyword>
<evidence type="ECO:0000256" key="2">
    <source>
        <dbReference type="ARBA" id="ARBA00005179"/>
    </source>
</evidence>
<dbReference type="GO" id="GO:0016020">
    <property type="term" value="C:membrane"/>
    <property type="evidence" value="ECO:0007669"/>
    <property type="project" value="UniProtKB-SubCell"/>
</dbReference>
<evidence type="ECO:0000256" key="3">
    <source>
        <dbReference type="ARBA" id="ARBA00007282"/>
    </source>
</evidence>
<dbReference type="InterPro" id="IPR032805">
    <property type="entry name" value="Wax_synthase_dom"/>
</dbReference>
<feature type="region of interest" description="Disordered" evidence="8">
    <location>
        <begin position="223"/>
        <end position="246"/>
    </location>
</feature>
<name>A0A1J8QHC2_9AGAM</name>
<keyword evidence="5 9" id="KW-0812">Transmembrane</keyword>
<dbReference type="EMBL" id="LVVM01005213">
    <property type="protein sequence ID" value="OJA11132.1"/>
    <property type="molecule type" value="Genomic_DNA"/>
</dbReference>
<reference evidence="11 12" key="1">
    <citation type="submission" date="2016-03" db="EMBL/GenBank/DDBJ databases">
        <title>Comparative genomics of the ectomycorrhizal sister species Rhizopogon vinicolor and Rhizopogon vesiculosus (Basidiomycota: Boletales) reveals a divergence of the mating type B locus.</title>
        <authorList>
            <person name="Mujic A.B."/>
            <person name="Kuo A."/>
            <person name="Tritt A."/>
            <person name="Lipzen A."/>
            <person name="Chen C."/>
            <person name="Johnson J."/>
            <person name="Sharma A."/>
            <person name="Barry K."/>
            <person name="Grigoriev I.V."/>
            <person name="Spatafora J.W."/>
        </authorList>
    </citation>
    <scope>NUCLEOTIDE SEQUENCE [LARGE SCALE GENOMIC DNA]</scope>
    <source>
        <strain evidence="11 12">AM-OR11-056</strain>
    </source>
</reference>
<dbReference type="GO" id="GO:0008374">
    <property type="term" value="F:O-acyltransferase activity"/>
    <property type="evidence" value="ECO:0007669"/>
    <property type="project" value="InterPro"/>
</dbReference>
<dbReference type="PANTHER" id="PTHR31595">
    <property type="entry name" value="LONG-CHAIN-ALCOHOL O-FATTY-ACYLTRANSFERASE 3-RELATED"/>
    <property type="match status" value="1"/>
</dbReference>
<feature type="transmembrane region" description="Helical" evidence="9">
    <location>
        <begin position="640"/>
        <end position="659"/>
    </location>
</feature>